<feature type="compositionally biased region" description="Polar residues" evidence="7">
    <location>
        <begin position="1"/>
        <end position="11"/>
    </location>
</feature>
<dbReference type="AlphaFoldDB" id="A0A067MHG9"/>
<dbReference type="Proteomes" id="UP000027195">
    <property type="component" value="Unassembled WGS sequence"/>
</dbReference>
<dbReference type="OrthoDB" id="10261753at2759"/>
<reference evidence="10" key="1">
    <citation type="journal article" date="2014" name="Proc. Natl. Acad. Sci. U.S.A.">
        <title>Extensive sampling of basidiomycete genomes demonstrates inadequacy of the white-rot/brown-rot paradigm for wood decay fungi.</title>
        <authorList>
            <person name="Riley R."/>
            <person name="Salamov A.A."/>
            <person name="Brown D.W."/>
            <person name="Nagy L.G."/>
            <person name="Floudas D."/>
            <person name="Held B.W."/>
            <person name="Levasseur A."/>
            <person name="Lombard V."/>
            <person name="Morin E."/>
            <person name="Otillar R."/>
            <person name="Lindquist E.A."/>
            <person name="Sun H."/>
            <person name="LaButti K.M."/>
            <person name="Schmutz J."/>
            <person name="Jabbour D."/>
            <person name="Luo H."/>
            <person name="Baker S.E."/>
            <person name="Pisabarro A.G."/>
            <person name="Walton J.D."/>
            <person name="Blanchette R.A."/>
            <person name="Henrissat B."/>
            <person name="Martin F."/>
            <person name="Cullen D."/>
            <person name="Hibbett D.S."/>
            <person name="Grigoriev I.V."/>
        </authorList>
    </citation>
    <scope>NUCLEOTIDE SEQUENCE [LARGE SCALE GENOMIC DNA]</scope>
    <source>
        <strain evidence="10">FD-172 SS1</strain>
    </source>
</reference>
<evidence type="ECO:0000256" key="4">
    <source>
        <dbReference type="ARBA" id="ARBA00022692"/>
    </source>
</evidence>
<dbReference type="Pfam" id="PF01733">
    <property type="entry name" value="Nucleoside_tran"/>
    <property type="match status" value="1"/>
</dbReference>
<sequence>MTPSSGTYVATISSRDGRSIDSDDEDASPSRATQALDPKVRWIQCALGASALLPWNALITALPYFLSRLESTPNLLATFGSYLVIAFTSAQLAFFAYATTRTNTANFIAWARYTTTALVLLLLLTALLPVLPLPPQAFATLVLAGSVVQAATGAYRQTALVALAAHFGPFSIQAYVAGQAAVGVAVSVVQYVGAALAMYHDKGDDGKDGGGAEIGAMAFFALATAFMASMIPAHAWLTNSPAYRALSTSRASEDRITAAQGAQETQPLLPAASVAPEEHKDVSMWEVARMNWKYNLGVGLVFSISLSVFPSITTSIRSVRDTDSGFFSPLLFNYFHFVIFNTADYLGRHACSNPRFHIWSPNKLLGLSVVRVLFIPLILLCNVQRPGQQSATPIFNSDVAYWLLLAALALSNGYVSSLCMMAAPSLEHNPRLSKSQVDAAATISQFCLIGGLSAGSVLSMLVGAIADAVLTKNSFRG</sequence>
<dbReference type="GO" id="GO:0015205">
    <property type="term" value="F:nucleobase transmembrane transporter activity"/>
    <property type="evidence" value="ECO:0007669"/>
    <property type="project" value="TreeGrafter"/>
</dbReference>
<dbReference type="PANTHER" id="PTHR10332">
    <property type="entry name" value="EQUILIBRATIVE NUCLEOSIDE TRANSPORTER"/>
    <property type="match status" value="1"/>
</dbReference>
<feature type="transmembrane region" description="Helical" evidence="8">
    <location>
        <begin position="214"/>
        <end position="237"/>
    </location>
</feature>
<dbReference type="GO" id="GO:0000329">
    <property type="term" value="C:fungal-type vacuole membrane"/>
    <property type="evidence" value="ECO:0007669"/>
    <property type="project" value="TreeGrafter"/>
</dbReference>
<organism evidence="9 10">
    <name type="scientific">Botryobasidium botryosum (strain FD-172 SS1)</name>
    <dbReference type="NCBI Taxonomy" id="930990"/>
    <lineage>
        <taxon>Eukaryota</taxon>
        <taxon>Fungi</taxon>
        <taxon>Dikarya</taxon>
        <taxon>Basidiomycota</taxon>
        <taxon>Agaricomycotina</taxon>
        <taxon>Agaricomycetes</taxon>
        <taxon>Cantharellales</taxon>
        <taxon>Botryobasidiaceae</taxon>
        <taxon>Botryobasidium</taxon>
    </lineage>
</organism>
<feature type="transmembrane region" description="Helical" evidence="8">
    <location>
        <begin position="294"/>
        <end position="313"/>
    </location>
</feature>
<dbReference type="GO" id="GO:0034257">
    <property type="term" value="F:nicotinamide riboside transmembrane transporter activity"/>
    <property type="evidence" value="ECO:0007669"/>
    <property type="project" value="TreeGrafter"/>
</dbReference>
<feature type="transmembrane region" description="Helical" evidence="8">
    <location>
        <begin position="176"/>
        <end position="199"/>
    </location>
</feature>
<comment type="similarity">
    <text evidence="2">Belongs to the SLC29A/ENT transporter (TC 2.A.57) family.</text>
</comment>
<evidence type="ECO:0000256" key="8">
    <source>
        <dbReference type="SAM" id="Phobius"/>
    </source>
</evidence>
<gene>
    <name evidence="9" type="ORF">BOTBODRAFT_174968</name>
</gene>
<feature type="transmembrane region" description="Helical" evidence="8">
    <location>
        <begin position="364"/>
        <end position="380"/>
    </location>
</feature>
<dbReference type="GO" id="GO:0005886">
    <property type="term" value="C:plasma membrane"/>
    <property type="evidence" value="ECO:0007669"/>
    <property type="project" value="TreeGrafter"/>
</dbReference>
<feature type="region of interest" description="Disordered" evidence="7">
    <location>
        <begin position="1"/>
        <end position="33"/>
    </location>
</feature>
<accession>A0A067MHG9</accession>
<feature type="transmembrane region" description="Helical" evidence="8">
    <location>
        <begin position="110"/>
        <end position="131"/>
    </location>
</feature>
<dbReference type="HOGENOM" id="CLU_021611_1_0_1"/>
<evidence type="ECO:0000256" key="6">
    <source>
        <dbReference type="ARBA" id="ARBA00023136"/>
    </source>
</evidence>
<dbReference type="InterPro" id="IPR036259">
    <property type="entry name" value="MFS_trans_sf"/>
</dbReference>
<feature type="transmembrane region" description="Helical" evidence="8">
    <location>
        <begin position="45"/>
        <end position="67"/>
    </location>
</feature>
<dbReference type="SUPFAM" id="SSF103473">
    <property type="entry name" value="MFS general substrate transporter"/>
    <property type="match status" value="1"/>
</dbReference>
<dbReference type="EMBL" id="KL198039">
    <property type="protein sequence ID" value="KDQ14170.1"/>
    <property type="molecule type" value="Genomic_DNA"/>
</dbReference>
<evidence type="ECO:0000256" key="7">
    <source>
        <dbReference type="SAM" id="MobiDB-lite"/>
    </source>
</evidence>
<feature type="transmembrane region" description="Helical" evidence="8">
    <location>
        <begin position="325"/>
        <end position="343"/>
    </location>
</feature>
<dbReference type="PIRSF" id="PIRSF016379">
    <property type="entry name" value="ENT"/>
    <property type="match status" value="1"/>
</dbReference>
<feature type="transmembrane region" description="Helical" evidence="8">
    <location>
        <begin position="400"/>
        <end position="423"/>
    </location>
</feature>
<dbReference type="PANTHER" id="PTHR10332:SF88">
    <property type="entry name" value="EQUILIBRATIVE NUCLEOSIDE TRANSPORTER 1, ISOFORM A"/>
    <property type="match status" value="1"/>
</dbReference>
<name>A0A067MHG9_BOTB1</name>
<keyword evidence="10" id="KW-1185">Reference proteome</keyword>
<evidence type="ECO:0000256" key="1">
    <source>
        <dbReference type="ARBA" id="ARBA00004141"/>
    </source>
</evidence>
<dbReference type="PRINTS" id="PR01130">
    <property type="entry name" value="DERENTRNSPRT"/>
</dbReference>
<protein>
    <recommendedName>
        <fullName evidence="11">Nucleoside transporter</fullName>
    </recommendedName>
</protein>
<evidence type="ECO:0000313" key="10">
    <source>
        <dbReference type="Proteomes" id="UP000027195"/>
    </source>
</evidence>
<proteinExistence type="inferred from homology"/>
<keyword evidence="3" id="KW-0813">Transport</keyword>
<evidence type="ECO:0000256" key="3">
    <source>
        <dbReference type="ARBA" id="ARBA00022448"/>
    </source>
</evidence>
<comment type="subcellular location">
    <subcellularLocation>
        <location evidence="1">Membrane</location>
        <topology evidence="1">Multi-pass membrane protein</topology>
    </subcellularLocation>
</comment>
<evidence type="ECO:0000256" key="5">
    <source>
        <dbReference type="ARBA" id="ARBA00022989"/>
    </source>
</evidence>
<dbReference type="InterPro" id="IPR002259">
    <property type="entry name" value="Eqnu_transpt"/>
</dbReference>
<keyword evidence="5 8" id="KW-1133">Transmembrane helix</keyword>
<evidence type="ECO:0008006" key="11">
    <source>
        <dbReference type="Google" id="ProtNLM"/>
    </source>
</evidence>
<keyword evidence="4 8" id="KW-0812">Transmembrane</keyword>
<dbReference type="InParanoid" id="A0A067MHG9"/>
<evidence type="ECO:0000256" key="2">
    <source>
        <dbReference type="ARBA" id="ARBA00007965"/>
    </source>
</evidence>
<evidence type="ECO:0000313" key="9">
    <source>
        <dbReference type="EMBL" id="KDQ14170.1"/>
    </source>
</evidence>
<keyword evidence="6 8" id="KW-0472">Membrane</keyword>
<feature type="transmembrane region" description="Helical" evidence="8">
    <location>
        <begin position="443"/>
        <end position="466"/>
    </location>
</feature>
<feature type="transmembrane region" description="Helical" evidence="8">
    <location>
        <begin position="79"/>
        <end position="98"/>
    </location>
</feature>